<keyword evidence="1" id="KW-1133">Transmembrane helix</keyword>
<dbReference type="RefSeq" id="WP_195131671.1">
    <property type="nucleotide sequence ID" value="NZ_JADLQX010000018.1"/>
</dbReference>
<comment type="caution">
    <text evidence="3">The sequence shown here is derived from an EMBL/GenBank/DDBJ whole genome shotgun (WGS) entry which is preliminary data.</text>
</comment>
<keyword evidence="1" id="KW-0472">Membrane</keyword>
<dbReference type="Proteomes" id="UP000702209">
    <property type="component" value="Unassembled WGS sequence"/>
</dbReference>
<dbReference type="EMBL" id="JADLQX010000018">
    <property type="protein sequence ID" value="MBF6300425.1"/>
    <property type="molecule type" value="Genomic_DNA"/>
</dbReference>
<evidence type="ECO:0000259" key="2">
    <source>
        <dbReference type="Pfam" id="PF01966"/>
    </source>
</evidence>
<dbReference type="Pfam" id="PF01966">
    <property type="entry name" value="HD"/>
    <property type="match status" value="1"/>
</dbReference>
<protein>
    <submittedName>
        <fullName evidence="3">HD domain-containing protein</fullName>
    </submittedName>
</protein>
<name>A0ABS0CW91_9NOCA</name>
<organism evidence="3 4">
    <name type="scientific">Nocardia amamiensis</name>
    <dbReference type="NCBI Taxonomy" id="404578"/>
    <lineage>
        <taxon>Bacteria</taxon>
        <taxon>Bacillati</taxon>
        <taxon>Actinomycetota</taxon>
        <taxon>Actinomycetes</taxon>
        <taxon>Mycobacteriales</taxon>
        <taxon>Nocardiaceae</taxon>
        <taxon>Nocardia</taxon>
    </lineage>
</organism>
<feature type="transmembrane region" description="Helical" evidence="1">
    <location>
        <begin position="27"/>
        <end position="47"/>
    </location>
</feature>
<dbReference type="PANTHER" id="PTHR35569">
    <property type="entry name" value="CYANAMIDE HYDRATASE DDI2-RELATED"/>
    <property type="match status" value="1"/>
</dbReference>
<proteinExistence type="predicted"/>
<keyword evidence="1" id="KW-0812">Transmembrane</keyword>
<dbReference type="PANTHER" id="PTHR35569:SF1">
    <property type="entry name" value="CYANAMIDE HYDRATASE DDI2-RELATED"/>
    <property type="match status" value="1"/>
</dbReference>
<dbReference type="SUPFAM" id="SSF109604">
    <property type="entry name" value="HD-domain/PDEase-like"/>
    <property type="match status" value="1"/>
</dbReference>
<keyword evidence="4" id="KW-1185">Reference proteome</keyword>
<evidence type="ECO:0000313" key="3">
    <source>
        <dbReference type="EMBL" id="MBF6300425.1"/>
    </source>
</evidence>
<dbReference type="InterPro" id="IPR006674">
    <property type="entry name" value="HD_domain"/>
</dbReference>
<sequence length="252" mass="27234">MAPPQGFDWHWAATSGGNLTRRQMNQLLGLLLFAMPTVLGGRVAAFFGTGAAKARLDEAALRPPDTAMALAAQREAHGVLSPTMIEHSYRVWAFGKALAHAHGAQLDDELFFTAAMLHDIELEHPQPNRCFAVRGAEHATRILSALGEPADRVALIRDGIASHMTLGVDSDLSDLAGALSAGAGVDLFGNRLHELDPQWVTEVIAHHPRLDFKRLVIDVVAREAAAVPDGRTALLHRFGMFDLMVQSAPFSE</sequence>
<gene>
    <name evidence="3" type="ORF">IU459_23175</name>
</gene>
<feature type="domain" description="HD" evidence="2">
    <location>
        <begin position="85"/>
        <end position="165"/>
    </location>
</feature>
<accession>A0ABS0CW91</accession>
<dbReference type="InterPro" id="IPR003607">
    <property type="entry name" value="HD/PDEase_dom"/>
</dbReference>
<evidence type="ECO:0000256" key="1">
    <source>
        <dbReference type="SAM" id="Phobius"/>
    </source>
</evidence>
<dbReference type="CDD" id="cd00077">
    <property type="entry name" value="HDc"/>
    <property type="match status" value="1"/>
</dbReference>
<evidence type="ECO:0000313" key="4">
    <source>
        <dbReference type="Proteomes" id="UP000702209"/>
    </source>
</evidence>
<reference evidence="3 4" key="1">
    <citation type="submission" date="2020-10" db="EMBL/GenBank/DDBJ databases">
        <title>Identification of Nocardia species via Next-generation sequencing and recognition of intraspecies genetic diversity.</title>
        <authorList>
            <person name="Li P."/>
            <person name="Li P."/>
            <person name="Lu B."/>
        </authorList>
    </citation>
    <scope>NUCLEOTIDE SEQUENCE [LARGE SCALE GENOMIC DNA]</scope>
    <source>
        <strain evidence="3 4">BJ06-0157</strain>
    </source>
</reference>
<dbReference type="Gene3D" id="1.10.3210.10">
    <property type="entry name" value="Hypothetical protein af1432"/>
    <property type="match status" value="1"/>
</dbReference>